<evidence type="ECO:0000313" key="1">
    <source>
        <dbReference type="EMBL" id="CAG8805688.1"/>
    </source>
</evidence>
<accession>A0ABN7VYC2</accession>
<name>A0ABN7VYC2_GIGMA</name>
<dbReference type="Proteomes" id="UP000789901">
    <property type="component" value="Unassembled WGS sequence"/>
</dbReference>
<dbReference type="EMBL" id="CAJVQB010025138">
    <property type="protein sequence ID" value="CAG8805688.1"/>
    <property type="molecule type" value="Genomic_DNA"/>
</dbReference>
<reference evidence="1 2" key="1">
    <citation type="submission" date="2021-06" db="EMBL/GenBank/DDBJ databases">
        <authorList>
            <person name="Kallberg Y."/>
            <person name="Tangrot J."/>
            <person name="Rosling A."/>
        </authorList>
    </citation>
    <scope>NUCLEOTIDE SEQUENCE [LARGE SCALE GENOMIC DNA]</scope>
    <source>
        <strain evidence="1 2">120-4 pot B 10/14</strain>
    </source>
</reference>
<evidence type="ECO:0000313" key="2">
    <source>
        <dbReference type="Proteomes" id="UP000789901"/>
    </source>
</evidence>
<keyword evidence="2" id="KW-1185">Reference proteome</keyword>
<dbReference type="InterPro" id="IPR012337">
    <property type="entry name" value="RNaseH-like_sf"/>
</dbReference>
<dbReference type="SUPFAM" id="SSF53098">
    <property type="entry name" value="Ribonuclease H-like"/>
    <property type="match status" value="1"/>
</dbReference>
<dbReference type="Gene3D" id="3.30.420.10">
    <property type="entry name" value="Ribonuclease H-like superfamily/Ribonuclease H"/>
    <property type="match status" value="1"/>
</dbReference>
<dbReference type="InterPro" id="IPR036397">
    <property type="entry name" value="RNaseH_sf"/>
</dbReference>
<proteinExistence type="predicted"/>
<gene>
    <name evidence="1" type="ORF">GMARGA_LOCUS24145</name>
</gene>
<comment type="caution">
    <text evidence="1">The sequence shown here is derived from an EMBL/GenBank/DDBJ whole genome shotgun (WGS) entry which is preliminary data.</text>
</comment>
<sequence length="85" mass="9565">MLGPVMLASGEKNHDLKKYIDIATEYLTKWLEAHALSEATASAVATFLIEDIICQHGIPRNSYWTKKNFSQTNWLIIFAANSIPI</sequence>
<protein>
    <submittedName>
        <fullName evidence="1">24777_t:CDS:1</fullName>
    </submittedName>
</protein>
<organism evidence="1 2">
    <name type="scientific">Gigaspora margarita</name>
    <dbReference type="NCBI Taxonomy" id="4874"/>
    <lineage>
        <taxon>Eukaryota</taxon>
        <taxon>Fungi</taxon>
        <taxon>Fungi incertae sedis</taxon>
        <taxon>Mucoromycota</taxon>
        <taxon>Glomeromycotina</taxon>
        <taxon>Glomeromycetes</taxon>
        <taxon>Diversisporales</taxon>
        <taxon>Gigasporaceae</taxon>
        <taxon>Gigaspora</taxon>
    </lineage>
</organism>